<comment type="similarity">
    <text evidence="2 7">Belongs to the taffazin family.</text>
</comment>
<dbReference type="GO" id="GO:0006644">
    <property type="term" value="P:phospholipid metabolic process"/>
    <property type="evidence" value="ECO:0007669"/>
    <property type="project" value="InterPro"/>
</dbReference>
<dbReference type="CDD" id="cd07989">
    <property type="entry name" value="LPLAT_AGPAT-like"/>
    <property type="match status" value="1"/>
</dbReference>
<name>D8RWK7_SELML</name>
<dbReference type="KEGG" id="smo:SELMODRAFT_232527"/>
<evidence type="ECO:0000259" key="8">
    <source>
        <dbReference type="SMART" id="SM00563"/>
    </source>
</evidence>
<proteinExistence type="inferred from homology"/>
<evidence type="ECO:0000256" key="6">
    <source>
        <dbReference type="ARBA" id="ARBA00023315"/>
    </source>
</evidence>
<accession>D8RWK7</accession>
<evidence type="ECO:0000256" key="5">
    <source>
        <dbReference type="ARBA" id="ARBA00023136"/>
    </source>
</evidence>
<gene>
    <name evidence="9" type="ORF">SELMODRAFT_232527</name>
</gene>
<dbReference type="EMBL" id="GL377592">
    <property type="protein sequence ID" value="EFJ23571.1"/>
    <property type="molecule type" value="Genomic_DNA"/>
</dbReference>
<dbReference type="FunCoup" id="D8RWK7">
    <property type="interactions" value="2301"/>
</dbReference>
<protein>
    <recommendedName>
        <fullName evidence="7">Tafazzin family protein</fullName>
    </recommendedName>
</protein>
<evidence type="ECO:0000256" key="3">
    <source>
        <dbReference type="ARBA" id="ARBA00022679"/>
    </source>
</evidence>
<evidence type="ECO:0000313" key="10">
    <source>
        <dbReference type="Proteomes" id="UP000001514"/>
    </source>
</evidence>
<evidence type="ECO:0000256" key="4">
    <source>
        <dbReference type="ARBA" id="ARBA00023098"/>
    </source>
</evidence>
<evidence type="ECO:0000256" key="1">
    <source>
        <dbReference type="ARBA" id="ARBA00004370"/>
    </source>
</evidence>
<organism evidence="10">
    <name type="scientific">Selaginella moellendorffii</name>
    <name type="common">Spikemoss</name>
    <dbReference type="NCBI Taxonomy" id="88036"/>
    <lineage>
        <taxon>Eukaryota</taxon>
        <taxon>Viridiplantae</taxon>
        <taxon>Streptophyta</taxon>
        <taxon>Embryophyta</taxon>
        <taxon>Tracheophyta</taxon>
        <taxon>Lycopodiopsida</taxon>
        <taxon>Selaginellales</taxon>
        <taxon>Selaginellaceae</taxon>
        <taxon>Selaginella</taxon>
    </lineage>
</organism>
<keyword evidence="6" id="KW-0012">Acyltransferase</keyword>
<dbReference type="AlphaFoldDB" id="D8RWK7"/>
<dbReference type="HOGENOM" id="CLU_046747_2_0_1"/>
<dbReference type="PANTHER" id="PTHR12497">
    <property type="entry name" value="TAZ PROTEIN TAFAZZIN"/>
    <property type="match status" value="1"/>
</dbReference>
<dbReference type="Pfam" id="PF01553">
    <property type="entry name" value="Acyltransferase"/>
    <property type="match status" value="1"/>
</dbReference>
<dbReference type="PRINTS" id="PR00979">
    <property type="entry name" value="TAFAZZIN"/>
</dbReference>
<dbReference type="OMA" id="WAGKEKH"/>
<evidence type="ECO:0000313" key="9">
    <source>
        <dbReference type="EMBL" id="EFJ23571.1"/>
    </source>
</evidence>
<keyword evidence="5" id="KW-0472">Membrane</keyword>
<evidence type="ECO:0000256" key="2">
    <source>
        <dbReference type="ARBA" id="ARBA00010524"/>
    </source>
</evidence>
<dbReference type="InterPro" id="IPR000872">
    <property type="entry name" value="Tafazzin"/>
</dbReference>
<dbReference type="InterPro" id="IPR002123">
    <property type="entry name" value="Plipid/glycerol_acylTrfase"/>
</dbReference>
<dbReference type="Gramene" id="EFJ23571">
    <property type="protein sequence ID" value="EFJ23571"/>
    <property type="gene ID" value="SELMODRAFT_232527"/>
</dbReference>
<dbReference type="PANTHER" id="PTHR12497:SF5">
    <property type="entry name" value="N-ACYLPHOSPHATIDYLETHANOLAMINE SYNTHASE"/>
    <property type="match status" value="1"/>
</dbReference>
<dbReference type="SUPFAM" id="SSF69593">
    <property type="entry name" value="Glycerol-3-phosphate (1)-acyltransferase"/>
    <property type="match status" value="1"/>
</dbReference>
<keyword evidence="3" id="KW-0808">Transferase</keyword>
<dbReference type="GO" id="GO:0008374">
    <property type="term" value="F:O-acyltransferase activity"/>
    <property type="evidence" value="ECO:0000318"/>
    <property type="project" value="GO_Central"/>
</dbReference>
<dbReference type="InParanoid" id="D8RWK7"/>
<keyword evidence="4" id="KW-0443">Lipid metabolism</keyword>
<dbReference type="SMART" id="SM00563">
    <property type="entry name" value="PlsC"/>
    <property type="match status" value="1"/>
</dbReference>
<comment type="subcellular location">
    <subcellularLocation>
        <location evidence="1">Membrane</location>
    </subcellularLocation>
</comment>
<sequence>MSGGSGGDSPMLWAAHPSHLSGAPRRIAIFTIGSLARIAVTLLNSSHVHNADTLLHLVTARPPGTPLITVSNHTSTLDDPLMWAFKGFPVTNARLSRWILAAEDICFTNPLFSYFFRVGKCIPIRRGAGIYQPFMDEALDRINEGEWMHTFPEGKVCQEHGPLRRFKWGVGSLVARAAVPPIVLPIGHTGFDQASRVMPEKYMFGRRPLLPLAGKKITIVVGEPMEFDMASLRDTAMKFSASSPSPFPLSCNAFKMDLAARRPGPKHLVALDDNSLGWLYSHITQQIQAAVEELRWQALGKNRQSS</sequence>
<evidence type="ECO:0000256" key="7">
    <source>
        <dbReference type="RuleBase" id="RU365062"/>
    </source>
</evidence>
<reference evidence="9 10" key="1">
    <citation type="journal article" date="2011" name="Science">
        <title>The Selaginella genome identifies genetic changes associated with the evolution of vascular plants.</title>
        <authorList>
            <person name="Banks J.A."/>
            <person name="Nishiyama T."/>
            <person name="Hasebe M."/>
            <person name="Bowman J.L."/>
            <person name="Gribskov M."/>
            <person name="dePamphilis C."/>
            <person name="Albert V.A."/>
            <person name="Aono N."/>
            <person name="Aoyama T."/>
            <person name="Ambrose B.A."/>
            <person name="Ashton N.W."/>
            <person name="Axtell M.J."/>
            <person name="Barker E."/>
            <person name="Barker M.S."/>
            <person name="Bennetzen J.L."/>
            <person name="Bonawitz N.D."/>
            <person name="Chapple C."/>
            <person name="Cheng C."/>
            <person name="Correa L.G."/>
            <person name="Dacre M."/>
            <person name="DeBarry J."/>
            <person name="Dreyer I."/>
            <person name="Elias M."/>
            <person name="Engstrom E.M."/>
            <person name="Estelle M."/>
            <person name="Feng L."/>
            <person name="Finet C."/>
            <person name="Floyd S.K."/>
            <person name="Frommer W.B."/>
            <person name="Fujita T."/>
            <person name="Gramzow L."/>
            <person name="Gutensohn M."/>
            <person name="Harholt J."/>
            <person name="Hattori M."/>
            <person name="Heyl A."/>
            <person name="Hirai T."/>
            <person name="Hiwatashi Y."/>
            <person name="Ishikawa M."/>
            <person name="Iwata M."/>
            <person name="Karol K.G."/>
            <person name="Koehler B."/>
            <person name="Kolukisaoglu U."/>
            <person name="Kubo M."/>
            <person name="Kurata T."/>
            <person name="Lalonde S."/>
            <person name="Li K."/>
            <person name="Li Y."/>
            <person name="Litt A."/>
            <person name="Lyons E."/>
            <person name="Manning G."/>
            <person name="Maruyama T."/>
            <person name="Michael T.P."/>
            <person name="Mikami K."/>
            <person name="Miyazaki S."/>
            <person name="Morinaga S."/>
            <person name="Murata T."/>
            <person name="Mueller-Roeber B."/>
            <person name="Nelson D.R."/>
            <person name="Obara M."/>
            <person name="Oguri Y."/>
            <person name="Olmstead R.G."/>
            <person name="Onodera N."/>
            <person name="Petersen B.L."/>
            <person name="Pils B."/>
            <person name="Prigge M."/>
            <person name="Rensing S.A."/>
            <person name="Riano-Pachon D.M."/>
            <person name="Roberts A.W."/>
            <person name="Sato Y."/>
            <person name="Scheller H.V."/>
            <person name="Schulz B."/>
            <person name="Schulz C."/>
            <person name="Shakirov E.V."/>
            <person name="Shibagaki N."/>
            <person name="Shinohara N."/>
            <person name="Shippen D.E."/>
            <person name="Soerensen I."/>
            <person name="Sotooka R."/>
            <person name="Sugimoto N."/>
            <person name="Sugita M."/>
            <person name="Sumikawa N."/>
            <person name="Tanurdzic M."/>
            <person name="Theissen G."/>
            <person name="Ulvskov P."/>
            <person name="Wakazuki S."/>
            <person name="Weng J.K."/>
            <person name="Willats W.W."/>
            <person name="Wipf D."/>
            <person name="Wolf P.G."/>
            <person name="Yang L."/>
            <person name="Zimmer A.D."/>
            <person name="Zhu Q."/>
            <person name="Mitros T."/>
            <person name="Hellsten U."/>
            <person name="Loque D."/>
            <person name="Otillar R."/>
            <person name="Salamov A."/>
            <person name="Schmutz J."/>
            <person name="Shapiro H."/>
            <person name="Lindquist E."/>
            <person name="Lucas S."/>
            <person name="Rokhsar D."/>
            <person name="Grigoriev I.V."/>
        </authorList>
    </citation>
    <scope>NUCLEOTIDE SEQUENCE [LARGE SCALE GENOMIC DNA]</scope>
</reference>
<feature type="domain" description="Phospholipid/glycerol acyltransferase" evidence="8">
    <location>
        <begin position="67"/>
        <end position="191"/>
    </location>
</feature>
<dbReference type="Proteomes" id="UP000001514">
    <property type="component" value="Unassembled WGS sequence"/>
</dbReference>
<dbReference type="GO" id="GO:0016020">
    <property type="term" value="C:membrane"/>
    <property type="evidence" value="ECO:0007669"/>
    <property type="project" value="UniProtKB-SubCell"/>
</dbReference>
<keyword evidence="10" id="KW-1185">Reference proteome</keyword>
<dbReference type="STRING" id="88036.D8RWK7"/>
<dbReference type="eggNOG" id="KOG2847">
    <property type="taxonomic scope" value="Eukaryota"/>
</dbReference>